<dbReference type="AlphaFoldDB" id="A0A3P6C148"/>
<gene>
    <name evidence="1" type="ORF">BOLC4T23860H</name>
</gene>
<dbReference type="EMBL" id="LR031873">
    <property type="protein sequence ID" value="VDD08138.1"/>
    <property type="molecule type" value="Genomic_DNA"/>
</dbReference>
<sequence length="112" mass="12228">MGMLVAKRRWRPDYGGTPNGYGGYAGGDVDMKVVVADEQLYPPMAAKKIVVEELMAEEFVDVDMKVVVVKEVVSGHGSGGGFYGDGAYEGGEGRSLWGSGVYSGGWLWKWWW</sequence>
<accession>A0A3P6C148</accession>
<name>A0A3P6C148_BRAOL</name>
<reference evidence="1" key="1">
    <citation type="submission" date="2018-11" db="EMBL/GenBank/DDBJ databases">
        <authorList>
            <consortium name="Genoscope - CEA"/>
            <person name="William W."/>
        </authorList>
    </citation>
    <scope>NUCLEOTIDE SEQUENCE</scope>
</reference>
<proteinExistence type="predicted"/>
<organism evidence="1">
    <name type="scientific">Brassica oleracea</name>
    <name type="common">Wild cabbage</name>
    <dbReference type="NCBI Taxonomy" id="3712"/>
    <lineage>
        <taxon>Eukaryota</taxon>
        <taxon>Viridiplantae</taxon>
        <taxon>Streptophyta</taxon>
        <taxon>Embryophyta</taxon>
        <taxon>Tracheophyta</taxon>
        <taxon>Spermatophyta</taxon>
        <taxon>Magnoliopsida</taxon>
        <taxon>eudicotyledons</taxon>
        <taxon>Gunneridae</taxon>
        <taxon>Pentapetalae</taxon>
        <taxon>rosids</taxon>
        <taxon>malvids</taxon>
        <taxon>Brassicales</taxon>
        <taxon>Brassicaceae</taxon>
        <taxon>Brassiceae</taxon>
        <taxon>Brassica</taxon>
    </lineage>
</organism>
<evidence type="ECO:0000313" key="1">
    <source>
        <dbReference type="EMBL" id="VDD08138.1"/>
    </source>
</evidence>
<protein>
    <submittedName>
        <fullName evidence="1">Uncharacterized protein</fullName>
    </submittedName>
</protein>